<sequence length="258" mass="29081">GSVFMSKEDTSERAAQCASFVLKRCGGHPGSAELWSLLRENSEAKIARLDAQMSKAFKSVFSIYTRDLRIKQNAQPNSNCLSDDWEQDFQTLHQTQFQKCVSHMRNSLGLMNRASESNQDRASAIIANNPIPDINDLDGKDTPMRFLSNTPSKLRYPVKKQRILPPLKHPRQQSAESSTNLKQEEQITLRERPLAMKASKKESASNVLKKKEFKKVVKPAYPMSPKVLATKPRKSKECNLEDTGVISISQGLDTCRRS</sequence>
<dbReference type="OrthoDB" id="9946729at2759"/>
<feature type="region of interest" description="Disordered" evidence="1">
    <location>
        <begin position="167"/>
        <end position="186"/>
    </location>
</feature>
<evidence type="ECO:0000313" key="3">
    <source>
        <dbReference type="Proteomes" id="UP000288216"/>
    </source>
</evidence>
<keyword evidence="3" id="KW-1185">Reference proteome</keyword>
<dbReference type="PANTHER" id="PTHR37352">
    <property type="entry name" value="TESTIS-SPECIFIC GENE 13 PROTEIN"/>
    <property type="match status" value="1"/>
</dbReference>
<organism evidence="2 3">
    <name type="scientific">Scyliorhinus torazame</name>
    <name type="common">Cloudy catshark</name>
    <name type="synonym">Catulus torazame</name>
    <dbReference type="NCBI Taxonomy" id="75743"/>
    <lineage>
        <taxon>Eukaryota</taxon>
        <taxon>Metazoa</taxon>
        <taxon>Chordata</taxon>
        <taxon>Craniata</taxon>
        <taxon>Vertebrata</taxon>
        <taxon>Chondrichthyes</taxon>
        <taxon>Elasmobranchii</taxon>
        <taxon>Galeomorphii</taxon>
        <taxon>Galeoidea</taxon>
        <taxon>Carcharhiniformes</taxon>
        <taxon>Scyliorhinidae</taxon>
        <taxon>Scyliorhinus</taxon>
    </lineage>
</organism>
<comment type="caution">
    <text evidence="2">The sequence shown here is derived from an EMBL/GenBank/DDBJ whole genome shotgun (WGS) entry which is preliminary data.</text>
</comment>
<name>A0A401PFU2_SCYTO</name>
<evidence type="ECO:0000313" key="2">
    <source>
        <dbReference type="EMBL" id="GCB72010.1"/>
    </source>
</evidence>
<dbReference type="Proteomes" id="UP000288216">
    <property type="component" value="Unassembled WGS sequence"/>
</dbReference>
<proteinExistence type="predicted"/>
<protein>
    <submittedName>
        <fullName evidence="2">Uncharacterized protein</fullName>
    </submittedName>
</protein>
<evidence type="ECO:0000256" key="1">
    <source>
        <dbReference type="SAM" id="MobiDB-lite"/>
    </source>
</evidence>
<dbReference type="PANTHER" id="PTHR37352:SF1">
    <property type="entry name" value="TESTIS-SPECIFIC GENE 13 PROTEIN"/>
    <property type="match status" value="1"/>
</dbReference>
<dbReference type="AlphaFoldDB" id="A0A401PFU2"/>
<gene>
    <name evidence="2" type="ORF">scyTo_0009001</name>
</gene>
<dbReference type="EMBL" id="BFAA01003567">
    <property type="protein sequence ID" value="GCB72010.1"/>
    <property type="molecule type" value="Genomic_DNA"/>
</dbReference>
<dbReference type="STRING" id="75743.A0A401PFU2"/>
<accession>A0A401PFU2</accession>
<feature type="non-terminal residue" evidence="2">
    <location>
        <position position="1"/>
    </location>
</feature>
<feature type="compositionally biased region" description="Polar residues" evidence="1">
    <location>
        <begin position="172"/>
        <end position="181"/>
    </location>
</feature>
<dbReference type="InterPro" id="IPR029241">
    <property type="entry name" value="TSGA13"/>
</dbReference>
<reference evidence="2 3" key="1">
    <citation type="journal article" date="2018" name="Nat. Ecol. Evol.">
        <title>Shark genomes provide insights into elasmobranch evolution and the origin of vertebrates.</title>
        <authorList>
            <person name="Hara Y"/>
            <person name="Yamaguchi K"/>
            <person name="Onimaru K"/>
            <person name="Kadota M"/>
            <person name="Koyanagi M"/>
            <person name="Keeley SD"/>
            <person name="Tatsumi K"/>
            <person name="Tanaka K"/>
            <person name="Motone F"/>
            <person name="Kageyama Y"/>
            <person name="Nozu R"/>
            <person name="Adachi N"/>
            <person name="Nishimura O"/>
            <person name="Nakagawa R"/>
            <person name="Tanegashima C"/>
            <person name="Kiyatake I"/>
            <person name="Matsumoto R"/>
            <person name="Murakumo K"/>
            <person name="Nishida K"/>
            <person name="Terakita A"/>
            <person name="Kuratani S"/>
            <person name="Sato K"/>
            <person name="Hyodo S Kuraku.S."/>
        </authorList>
    </citation>
    <scope>NUCLEOTIDE SEQUENCE [LARGE SCALE GENOMIC DNA]</scope>
</reference>